<evidence type="ECO:0000313" key="3">
    <source>
        <dbReference type="EMBL" id="MBO3116099.1"/>
    </source>
</evidence>
<evidence type="ECO:0000313" key="4">
    <source>
        <dbReference type="Proteomes" id="UP000676776"/>
    </source>
</evidence>
<reference evidence="3 4" key="1">
    <citation type="submission" date="2021-03" db="EMBL/GenBank/DDBJ databases">
        <title>Winogradskyella sp. nov., isolated from costal sediment.</title>
        <authorList>
            <person name="Gao C."/>
        </authorList>
    </citation>
    <scope>NUCLEOTIDE SEQUENCE [LARGE SCALE GENOMIC DNA]</scope>
    <source>
        <strain evidence="3 4">DF17</strain>
    </source>
</reference>
<keyword evidence="2" id="KW-0472">Membrane</keyword>
<comment type="caution">
    <text evidence="3">The sequence shown here is derived from an EMBL/GenBank/DDBJ whole genome shotgun (WGS) entry which is preliminary data.</text>
</comment>
<evidence type="ECO:0000256" key="2">
    <source>
        <dbReference type="SAM" id="Phobius"/>
    </source>
</evidence>
<dbReference type="Pfam" id="PF19578">
    <property type="entry name" value="DUF6090"/>
    <property type="match status" value="1"/>
</dbReference>
<keyword evidence="4" id="KW-1185">Reference proteome</keyword>
<keyword evidence="2" id="KW-0812">Transmembrane</keyword>
<protein>
    <submittedName>
        <fullName evidence="3">Uncharacterized protein</fullName>
    </submittedName>
</protein>
<name>A0ABS3T031_9FLAO</name>
<feature type="coiled-coil region" evidence="1">
    <location>
        <begin position="223"/>
        <end position="250"/>
    </location>
</feature>
<accession>A0ABS3T031</accession>
<feature type="transmembrane region" description="Helical" evidence="2">
    <location>
        <begin position="12"/>
        <end position="30"/>
    </location>
</feature>
<dbReference type="Proteomes" id="UP000676776">
    <property type="component" value="Unassembled WGS sequence"/>
</dbReference>
<keyword evidence="2" id="KW-1133">Transmembrane helix</keyword>
<dbReference type="InterPro" id="IPR045749">
    <property type="entry name" value="DUF6090"/>
</dbReference>
<keyword evidence="1" id="KW-0175">Coiled coil</keyword>
<dbReference type="EMBL" id="JAGEVF010000003">
    <property type="protein sequence ID" value="MBO3116099.1"/>
    <property type="molecule type" value="Genomic_DNA"/>
</dbReference>
<evidence type="ECO:0000256" key="1">
    <source>
        <dbReference type="SAM" id="Coils"/>
    </source>
</evidence>
<sequence>METGKTSKYFKYAIGEIILVVIGILIALQINNWNENRKSQKEQYFILNKLQTDIVSDINYLEELNTNIGLEVNNYIECIEILGRKRDASKEEFMTKFGTIFGVSFFDQNATTFNNLVSSGKLELISNKSLSDDIVKYYTDDYKGWDRALRDYTRNFIGPYLLKFDHIPQMDLADGSNYSDPNIFYKADVSSFDIKPKTLDDYRNDLFIINALRQKLFTLQGQVSQYVKLLKEMEKLVERINQEKNRLSND</sequence>
<proteinExistence type="predicted"/>
<organism evidence="3 4">
    <name type="scientific">Winogradskyella pelagia</name>
    <dbReference type="NCBI Taxonomy" id="2819984"/>
    <lineage>
        <taxon>Bacteria</taxon>
        <taxon>Pseudomonadati</taxon>
        <taxon>Bacteroidota</taxon>
        <taxon>Flavobacteriia</taxon>
        <taxon>Flavobacteriales</taxon>
        <taxon>Flavobacteriaceae</taxon>
        <taxon>Winogradskyella</taxon>
    </lineage>
</organism>
<gene>
    <name evidence="3" type="ORF">J4050_05035</name>
</gene>